<dbReference type="GO" id="GO:0016747">
    <property type="term" value="F:acyltransferase activity, transferring groups other than amino-acyl groups"/>
    <property type="evidence" value="ECO:0007669"/>
    <property type="project" value="InterPro"/>
</dbReference>
<evidence type="ECO:0000313" key="3">
    <source>
        <dbReference type="Proteomes" id="UP000024329"/>
    </source>
</evidence>
<accession>A0A031K3A4</accession>
<proteinExistence type="predicted"/>
<dbReference type="AlphaFoldDB" id="A0A031K3A4"/>
<dbReference type="EMBL" id="JFYZ01000001">
    <property type="protein sequence ID" value="EZP84426.1"/>
    <property type="molecule type" value="Genomic_DNA"/>
</dbReference>
<dbReference type="PROSITE" id="PS51186">
    <property type="entry name" value="GNAT"/>
    <property type="match status" value="1"/>
</dbReference>
<feature type="domain" description="N-acetyltransferase" evidence="1">
    <location>
        <begin position="9"/>
        <end position="173"/>
    </location>
</feature>
<name>A0A031K3A4_9SPHN</name>
<dbReference type="Proteomes" id="UP000024329">
    <property type="component" value="Unassembled WGS sequence"/>
</dbReference>
<comment type="caution">
    <text evidence="2">The sequence shown here is derived from an EMBL/GenBank/DDBJ whole genome shotgun (WGS) entry which is preliminary data.</text>
</comment>
<dbReference type="Pfam" id="PF00583">
    <property type="entry name" value="Acetyltransf_1"/>
    <property type="match status" value="1"/>
</dbReference>
<dbReference type="PATRIC" id="fig|158500.4.peg.185"/>
<dbReference type="Gene3D" id="3.40.630.30">
    <property type="match status" value="1"/>
</dbReference>
<reference evidence="2 3" key="1">
    <citation type="submission" date="2014-03" db="EMBL/GenBank/DDBJ databases">
        <title>Whole genome sequence of Novosphingobium resinovorum KF1.</title>
        <authorList>
            <person name="Gan H.M."/>
            <person name="Gan H.Y."/>
            <person name="Chew T.H."/>
            <person name="Savka M.A."/>
        </authorList>
    </citation>
    <scope>NUCLEOTIDE SEQUENCE [LARGE SCALE GENOMIC DNA]</scope>
    <source>
        <strain evidence="2 3">KF1</strain>
    </source>
</reference>
<organism evidence="2 3">
    <name type="scientific">Novosphingobium resinovorum</name>
    <dbReference type="NCBI Taxonomy" id="158500"/>
    <lineage>
        <taxon>Bacteria</taxon>
        <taxon>Pseudomonadati</taxon>
        <taxon>Pseudomonadota</taxon>
        <taxon>Alphaproteobacteria</taxon>
        <taxon>Sphingomonadales</taxon>
        <taxon>Sphingomonadaceae</taxon>
        <taxon>Novosphingobium</taxon>
    </lineage>
</organism>
<dbReference type="eggNOG" id="COG0456">
    <property type="taxonomic scope" value="Bacteria"/>
</dbReference>
<sequence length="173" mass="18918">MGARPVSVLRWRPMRAEDIDGVVDVARTAFPDHFEARACFAERFALFAPGCFVLADPVTEGVKGYLVAYPWPLGAIPPLDSLLGTLPEEREAFYLHDLALHPDARGLGHAGPAVRRLFKGLRALGGQEVALVSVNDTLAFWRGQGFAAVAADDALRRKLSSYGPDARYMRRAI</sequence>
<gene>
    <name evidence="2" type="ORF">BV97_00177</name>
</gene>
<dbReference type="InterPro" id="IPR016181">
    <property type="entry name" value="Acyl_CoA_acyltransferase"/>
</dbReference>
<keyword evidence="2" id="KW-0808">Transferase</keyword>
<dbReference type="STRING" id="158500.BES08_00965"/>
<dbReference type="SUPFAM" id="SSF55729">
    <property type="entry name" value="Acyl-CoA N-acyltransferases (Nat)"/>
    <property type="match status" value="1"/>
</dbReference>
<evidence type="ECO:0000313" key="2">
    <source>
        <dbReference type="EMBL" id="EZP84426.1"/>
    </source>
</evidence>
<dbReference type="InterPro" id="IPR000182">
    <property type="entry name" value="GNAT_dom"/>
</dbReference>
<evidence type="ECO:0000259" key="1">
    <source>
        <dbReference type="PROSITE" id="PS51186"/>
    </source>
</evidence>
<protein>
    <submittedName>
        <fullName evidence="2">GCN5-like N-acetyltransferase</fullName>
    </submittedName>
</protein>
<dbReference type="RefSeq" id="WP_008829523.1">
    <property type="nucleotide sequence ID" value="NZ_JFYZ01000001.1"/>
</dbReference>